<feature type="domain" description="C2H2-type" evidence="11">
    <location>
        <begin position="36"/>
        <end position="63"/>
    </location>
</feature>
<evidence type="ECO:0000259" key="11">
    <source>
        <dbReference type="PROSITE" id="PS50157"/>
    </source>
</evidence>
<dbReference type="OMA" id="YTKHCRD"/>
<dbReference type="InterPro" id="IPR013087">
    <property type="entry name" value="Znf_C2H2_type"/>
</dbReference>
<evidence type="ECO:0000256" key="4">
    <source>
        <dbReference type="ARBA" id="ARBA00022771"/>
    </source>
</evidence>
<evidence type="ECO:0000256" key="10">
    <source>
        <dbReference type="SAM" id="MobiDB-lite"/>
    </source>
</evidence>
<comment type="subcellular location">
    <subcellularLocation>
        <location evidence="1">Nucleus</location>
    </subcellularLocation>
</comment>
<dbReference type="FunFam" id="3.30.160.60:FF:000060">
    <property type="entry name" value="zinc finger protein 436"/>
    <property type="match status" value="1"/>
</dbReference>
<feature type="domain" description="C2H2-type" evidence="11">
    <location>
        <begin position="201"/>
        <end position="229"/>
    </location>
</feature>
<dbReference type="GO" id="GO:0008270">
    <property type="term" value="F:zinc ion binding"/>
    <property type="evidence" value="ECO:0007669"/>
    <property type="project" value="UniProtKB-KW"/>
</dbReference>
<dbReference type="PROSITE" id="PS50157">
    <property type="entry name" value="ZINC_FINGER_C2H2_2"/>
    <property type="match status" value="7"/>
</dbReference>
<feature type="domain" description="C2H2-type" evidence="11">
    <location>
        <begin position="292"/>
        <end position="321"/>
    </location>
</feature>
<keyword evidence="5" id="KW-0862">Zinc</keyword>
<evidence type="ECO:0000256" key="2">
    <source>
        <dbReference type="ARBA" id="ARBA00022723"/>
    </source>
</evidence>
<dbReference type="SUPFAM" id="SSF57667">
    <property type="entry name" value="beta-beta-alpha zinc fingers"/>
    <property type="match status" value="4"/>
</dbReference>
<dbReference type="SMART" id="SM00355">
    <property type="entry name" value="ZnF_C2H2"/>
    <property type="match status" value="9"/>
</dbReference>
<keyword evidence="2" id="KW-0479">Metal-binding</keyword>
<keyword evidence="4 9" id="KW-0863">Zinc-finger</keyword>
<evidence type="ECO:0000256" key="3">
    <source>
        <dbReference type="ARBA" id="ARBA00022737"/>
    </source>
</evidence>
<dbReference type="PANTHER" id="PTHR24379:SF121">
    <property type="entry name" value="C2H2-TYPE DOMAIN-CONTAINING PROTEIN"/>
    <property type="match status" value="1"/>
</dbReference>
<feature type="compositionally biased region" description="Polar residues" evidence="10">
    <location>
        <begin position="324"/>
        <end position="336"/>
    </location>
</feature>
<dbReference type="PROSITE" id="PS00028">
    <property type="entry name" value="ZINC_FINGER_C2H2_1"/>
    <property type="match status" value="7"/>
</dbReference>
<reference evidence="12" key="1">
    <citation type="submission" date="2018-04" db="EMBL/GenBank/DDBJ databases">
        <authorList>
            <person name="Go L.Y."/>
            <person name="Mitchell J.A."/>
        </authorList>
    </citation>
    <scope>NUCLEOTIDE SEQUENCE</scope>
    <source>
        <tissue evidence="12">Whole organism</tissue>
    </source>
</reference>
<dbReference type="EMBL" id="UFQT01001589">
    <property type="protein sequence ID" value="SSX31074.1"/>
    <property type="molecule type" value="Genomic_DNA"/>
</dbReference>
<gene>
    <name evidence="13" type="primary">CSON003260</name>
</gene>
<evidence type="ECO:0000256" key="9">
    <source>
        <dbReference type="PROSITE-ProRule" id="PRU00042"/>
    </source>
</evidence>
<evidence type="ECO:0000256" key="1">
    <source>
        <dbReference type="ARBA" id="ARBA00004123"/>
    </source>
</evidence>
<feature type="region of interest" description="Disordered" evidence="10">
    <location>
        <begin position="322"/>
        <end position="342"/>
    </location>
</feature>
<feature type="domain" description="C2H2-type" evidence="11">
    <location>
        <begin position="262"/>
        <end position="292"/>
    </location>
</feature>
<dbReference type="Gene3D" id="3.30.160.60">
    <property type="entry name" value="Classic Zinc Finger"/>
    <property type="match status" value="4"/>
</dbReference>
<keyword evidence="3" id="KW-0677">Repeat</keyword>
<evidence type="ECO:0000256" key="5">
    <source>
        <dbReference type="ARBA" id="ARBA00022833"/>
    </source>
</evidence>
<dbReference type="VEuPathDB" id="VectorBase:CSON003260"/>
<dbReference type="Pfam" id="PF00096">
    <property type="entry name" value="zf-C2H2"/>
    <property type="match status" value="4"/>
</dbReference>
<dbReference type="PANTHER" id="PTHR24379">
    <property type="entry name" value="KRAB AND ZINC FINGER DOMAIN-CONTAINING"/>
    <property type="match status" value="1"/>
</dbReference>
<dbReference type="InterPro" id="IPR036236">
    <property type="entry name" value="Znf_C2H2_sf"/>
</dbReference>
<organism evidence="13">
    <name type="scientific">Culicoides sonorensis</name>
    <name type="common">Biting midge</name>
    <dbReference type="NCBI Taxonomy" id="179676"/>
    <lineage>
        <taxon>Eukaryota</taxon>
        <taxon>Metazoa</taxon>
        <taxon>Ecdysozoa</taxon>
        <taxon>Arthropoda</taxon>
        <taxon>Hexapoda</taxon>
        <taxon>Insecta</taxon>
        <taxon>Pterygota</taxon>
        <taxon>Neoptera</taxon>
        <taxon>Endopterygota</taxon>
        <taxon>Diptera</taxon>
        <taxon>Nematocera</taxon>
        <taxon>Chironomoidea</taxon>
        <taxon>Ceratopogonidae</taxon>
        <taxon>Ceratopogoninae</taxon>
        <taxon>Culicoides</taxon>
        <taxon>Monoculicoides</taxon>
    </lineage>
</organism>
<feature type="domain" description="C2H2-type" evidence="11">
    <location>
        <begin position="84"/>
        <end position="114"/>
    </location>
</feature>
<feature type="region of interest" description="Disordered" evidence="10">
    <location>
        <begin position="1"/>
        <end position="20"/>
    </location>
</feature>
<name>A0A336MKX9_CULSO</name>
<sequence length="403" mass="46909">MTFGQSSDESSVVIPPENGSNNLVQGSKEIKLKQSFECHFCHEKFRNKDALDRHEYHHTKEVSQMFLIRVKYLISNKKFLQKKYKCSFVGCPKSFTNVSHLRRHNKQSHSNQNLVKTVICLDPHCAVLFTTDDNMRRHYREIHLRGNQFVCNTCGETFRRKQQLKRHSIIHTGNYPYRCEICNKGAVSLKAHIRHRASHIHDCEICGRVFKNWSGLVAHRKISHTIESKVFECETCKKNFASQRNLNYHQKVHLEPEERLTYQCPYEKCANFYFEKRNLNAHIRSKHEGRKFICGFEDCGREISTKQKLELHLKLHLSEKSGTKSKQCSRRNSTETVQKVRKDKGKKKVSAVSILSGVEVIPQIEKNLLENKGFDVIVPEKYLPTFVNSSDISDVESANEKSK</sequence>
<evidence type="ECO:0000256" key="7">
    <source>
        <dbReference type="ARBA" id="ARBA00023163"/>
    </source>
</evidence>
<feature type="domain" description="C2H2-type" evidence="11">
    <location>
        <begin position="149"/>
        <end position="176"/>
    </location>
</feature>
<feature type="compositionally biased region" description="Polar residues" evidence="10">
    <location>
        <begin position="1"/>
        <end position="10"/>
    </location>
</feature>
<dbReference type="AlphaFoldDB" id="A0A336MKX9"/>
<keyword evidence="6" id="KW-0805">Transcription regulation</keyword>
<keyword evidence="8" id="KW-0539">Nucleus</keyword>
<protein>
    <submittedName>
        <fullName evidence="13">CSON003260 protein</fullName>
    </submittedName>
</protein>
<dbReference type="EMBL" id="UFQS01001589">
    <property type="protein sequence ID" value="SSX11507.1"/>
    <property type="molecule type" value="Genomic_DNA"/>
</dbReference>
<evidence type="ECO:0000256" key="6">
    <source>
        <dbReference type="ARBA" id="ARBA00023015"/>
    </source>
</evidence>
<evidence type="ECO:0000313" key="13">
    <source>
        <dbReference type="EMBL" id="SSX31074.1"/>
    </source>
</evidence>
<proteinExistence type="predicted"/>
<feature type="domain" description="C2H2-type" evidence="11">
    <location>
        <begin position="231"/>
        <end position="258"/>
    </location>
</feature>
<evidence type="ECO:0000313" key="12">
    <source>
        <dbReference type="EMBL" id="SSX11507.1"/>
    </source>
</evidence>
<reference evidence="13" key="2">
    <citation type="submission" date="2018-07" db="EMBL/GenBank/DDBJ databases">
        <authorList>
            <person name="Quirk P.G."/>
            <person name="Krulwich T.A."/>
        </authorList>
    </citation>
    <scope>NUCLEOTIDE SEQUENCE</scope>
</reference>
<evidence type="ECO:0000256" key="8">
    <source>
        <dbReference type="ARBA" id="ARBA00023242"/>
    </source>
</evidence>
<dbReference type="GO" id="GO:0005634">
    <property type="term" value="C:nucleus"/>
    <property type="evidence" value="ECO:0007669"/>
    <property type="project" value="UniProtKB-SubCell"/>
</dbReference>
<keyword evidence="7" id="KW-0804">Transcription</keyword>
<accession>A0A336MKX9</accession>